<dbReference type="EMBL" id="QFYP01000001">
    <property type="protein sequence ID" value="RAK59756.1"/>
    <property type="molecule type" value="Genomic_DNA"/>
</dbReference>
<evidence type="ECO:0000313" key="4">
    <source>
        <dbReference type="Proteomes" id="UP000249842"/>
    </source>
</evidence>
<keyword evidence="2" id="KW-0472">Membrane</keyword>
<comment type="caution">
    <text evidence="3">The sequence shown here is derived from an EMBL/GenBank/DDBJ whole genome shotgun (WGS) entry which is preliminary data.</text>
</comment>
<dbReference type="AlphaFoldDB" id="A0A328B1G6"/>
<protein>
    <submittedName>
        <fullName evidence="3">Uncharacterized protein</fullName>
    </submittedName>
</protein>
<name>A0A328B1G6_9CAUL</name>
<keyword evidence="2" id="KW-0812">Transmembrane</keyword>
<keyword evidence="4" id="KW-1185">Reference proteome</keyword>
<dbReference type="Proteomes" id="UP000249842">
    <property type="component" value="Unassembled WGS sequence"/>
</dbReference>
<feature type="compositionally biased region" description="Pro residues" evidence="1">
    <location>
        <begin position="31"/>
        <end position="45"/>
    </location>
</feature>
<keyword evidence="2" id="KW-1133">Transmembrane helix</keyword>
<accession>A0A328B1G6</accession>
<evidence type="ECO:0000313" key="3">
    <source>
        <dbReference type="EMBL" id="RAK59756.1"/>
    </source>
</evidence>
<evidence type="ECO:0000256" key="2">
    <source>
        <dbReference type="SAM" id="Phobius"/>
    </source>
</evidence>
<feature type="region of interest" description="Disordered" evidence="1">
    <location>
        <begin position="28"/>
        <end position="59"/>
    </location>
</feature>
<evidence type="ECO:0000256" key="1">
    <source>
        <dbReference type="SAM" id="MobiDB-lite"/>
    </source>
</evidence>
<sequence>MFRLHEPSGGYTPPALIEKLGRLHKDQVFAPLPPKPAKPAPPAGAPKPAAKPAEHAEPAPKPAHLALQWFAIGLGVLLATSTALGLWMALAYSAQKGRLLVLLLLGVAVPAALVLLG</sequence>
<feature type="transmembrane region" description="Helical" evidence="2">
    <location>
        <begin position="69"/>
        <end position="92"/>
    </location>
</feature>
<gene>
    <name evidence="3" type="ORF">DJ021_08040</name>
</gene>
<proteinExistence type="predicted"/>
<feature type="transmembrane region" description="Helical" evidence="2">
    <location>
        <begin position="99"/>
        <end position="116"/>
    </location>
</feature>
<reference evidence="4" key="1">
    <citation type="submission" date="2018-05" db="EMBL/GenBank/DDBJ databases">
        <authorList>
            <person name="Li X."/>
        </authorList>
    </citation>
    <scope>NUCLEOTIDE SEQUENCE [LARGE SCALE GENOMIC DNA]</scope>
    <source>
        <strain evidence="4">HKS-05</strain>
    </source>
</reference>
<organism evidence="3 4">
    <name type="scientific">Phenylobacterium hankyongense</name>
    <dbReference type="NCBI Taxonomy" id="1813876"/>
    <lineage>
        <taxon>Bacteria</taxon>
        <taxon>Pseudomonadati</taxon>
        <taxon>Pseudomonadota</taxon>
        <taxon>Alphaproteobacteria</taxon>
        <taxon>Caulobacterales</taxon>
        <taxon>Caulobacteraceae</taxon>
        <taxon>Phenylobacterium</taxon>
    </lineage>
</organism>